<dbReference type="InterPro" id="IPR054474">
    <property type="entry name" value="DGKD_4H"/>
</dbReference>
<reference evidence="21 22" key="1">
    <citation type="submission" date="2023-03" db="EMBL/GenBank/DDBJ databases">
        <title>High-quality genome of Scylla paramamosain provides insights in environmental adaptation.</title>
        <authorList>
            <person name="Zhang L."/>
        </authorList>
    </citation>
    <scope>NUCLEOTIDE SEQUENCE [LARGE SCALE GENOMIC DNA]</scope>
    <source>
        <strain evidence="21">LZ_2023a</strain>
        <tissue evidence="21">Muscle</tissue>
    </source>
</reference>
<dbReference type="FunFam" id="2.30.29.30:FF:000286">
    <property type="entry name" value="PH-protein kinase domain containing protein"/>
    <property type="match status" value="1"/>
</dbReference>
<dbReference type="EC" id="2.7.1.107" evidence="15"/>
<dbReference type="PROSITE" id="PS50081">
    <property type="entry name" value="ZF_DAG_PE_2"/>
    <property type="match status" value="2"/>
</dbReference>
<dbReference type="FunFam" id="2.60.200.40:FF:000001">
    <property type="entry name" value="Diacylglycerol kinase"/>
    <property type="match status" value="1"/>
</dbReference>
<dbReference type="Pfam" id="PF00169">
    <property type="entry name" value="PH"/>
    <property type="match status" value="1"/>
</dbReference>
<evidence type="ECO:0000256" key="15">
    <source>
        <dbReference type="RuleBase" id="RU361128"/>
    </source>
</evidence>
<evidence type="ECO:0000256" key="11">
    <source>
        <dbReference type="ARBA" id="ARBA00022771"/>
    </source>
</evidence>
<evidence type="ECO:0000256" key="3">
    <source>
        <dbReference type="ARBA" id="ARBA00004496"/>
    </source>
</evidence>
<dbReference type="SMART" id="SM00109">
    <property type="entry name" value="C1"/>
    <property type="match status" value="2"/>
</dbReference>
<dbReference type="InterPro" id="IPR001849">
    <property type="entry name" value="PH_domain"/>
</dbReference>
<evidence type="ECO:0000313" key="21">
    <source>
        <dbReference type="EMBL" id="KAK8386489.1"/>
    </source>
</evidence>
<dbReference type="InterPro" id="IPR011993">
    <property type="entry name" value="PH-like_dom_sf"/>
</dbReference>
<feature type="domain" description="Phorbol-ester/DAG-type" evidence="18">
    <location>
        <begin position="236"/>
        <end position="287"/>
    </location>
</feature>
<evidence type="ECO:0000256" key="2">
    <source>
        <dbReference type="ARBA" id="ARBA00002064"/>
    </source>
</evidence>
<keyword evidence="5" id="KW-0963">Cytoplasm</keyword>
<keyword evidence="9" id="KW-0677">Repeat</keyword>
<dbReference type="InterPro" id="IPR000756">
    <property type="entry name" value="Diacylglycerol_kin_accessory"/>
</dbReference>
<dbReference type="InterPro" id="IPR046349">
    <property type="entry name" value="C1-like_sf"/>
</dbReference>
<evidence type="ECO:0000256" key="5">
    <source>
        <dbReference type="ARBA" id="ARBA00022490"/>
    </source>
</evidence>
<feature type="compositionally biased region" description="Acidic residues" evidence="16">
    <location>
        <begin position="957"/>
        <end position="972"/>
    </location>
</feature>
<dbReference type="GO" id="GO:0004143">
    <property type="term" value="F:ATP-dependent diacylglycerol kinase activity"/>
    <property type="evidence" value="ECO:0007669"/>
    <property type="project" value="UniProtKB-EC"/>
</dbReference>
<dbReference type="InterPro" id="IPR001660">
    <property type="entry name" value="SAM"/>
</dbReference>
<dbReference type="CDD" id="cd20800">
    <property type="entry name" value="C1_DGK_typeII_rpt1"/>
    <property type="match status" value="1"/>
</dbReference>
<dbReference type="FunFam" id="3.40.50.10330:FF:000001">
    <property type="entry name" value="Diacylglycerol kinase"/>
    <property type="match status" value="1"/>
</dbReference>
<evidence type="ECO:0000256" key="1">
    <source>
        <dbReference type="ARBA" id="ARBA00001383"/>
    </source>
</evidence>
<dbReference type="Pfam" id="PF00781">
    <property type="entry name" value="DAGK_cat"/>
    <property type="match status" value="1"/>
</dbReference>
<dbReference type="SMART" id="SM00454">
    <property type="entry name" value="SAM"/>
    <property type="match status" value="1"/>
</dbReference>
<dbReference type="Pfam" id="PF00536">
    <property type="entry name" value="SAM_1"/>
    <property type="match status" value="1"/>
</dbReference>
<dbReference type="Gene3D" id="3.40.50.10330">
    <property type="entry name" value="Probable inorganic polyphosphate/atp-NAD kinase, domain 1"/>
    <property type="match status" value="1"/>
</dbReference>
<dbReference type="Pfam" id="PF22944">
    <property type="entry name" value="DGKD_4H"/>
    <property type="match status" value="1"/>
</dbReference>
<dbReference type="PANTHER" id="PTHR11255">
    <property type="entry name" value="DIACYLGLYCEROL KINASE"/>
    <property type="match status" value="1"/>
</dbReference>
<comment type="caution">
    <text evidence="21">The sequence shown here is derived from an EMBL/GenBank/DDBJ whole genome shotgun (WGS) entry which is preliminary data.</text>
</comment>
<dbReference type="FunFam" id="1.10.150.50:FF:000021">
    <property type="entry name" value="Diacylglycerol kinase"/>
    <property type="match status" value="1"/>
</dbReference>
<dbReference type="CDD" id="cd20894">
    <property type="entry name" value="C1_DGKeta_rpt2"/>
    <property type="match status" value="1"/>
</dbReference>
<keyword evidence="6" id="KW-0597">Phosphoprotein</keyword>
<dbReference type="InterPro" id="IPR016064">
    <property type="entry name" value="NAD/diacylglycerol_kinase_sf"/>
</dbReference>
<dbReference type="SMART" id="SM00045">
    <property type="entry name" value="DAGKa"/>
    <property type="match status" value="1"/>
</dbReference>
<feature type="domain" description="SAM" evidence="19">
    <location>
        <begin position="1518"/>
        <end position="1581"/>
    </location>
</feature>
<sequence>MATGGGEVHVSVPGRPSGAYAEVDSSESDGETEPAESFHRRISTNKEIKCSVSIKEGYLMKQTSSFQRWRKRYFKLKGHKLYYGKDTTSVIFDEIHLTDVSVAECSTKNVNHSFQCITPFRSLVLAAETRREMEEWIAALKSANTTTHYYEGTEQVHSLLSGQHNWYATSHARPTYCNVCREALSGVTSHGLSCEVCKFKTHKRCAAKAINNCKWTTLASVGKDIIEDEDGNLAMPHQWLEGNLPVSAKCAVCEKTCGSVLRLQDWRCLWCRSMVHTACRPLHPTRCPLGPCRISIVPPIVLSTIGTDESWEATRPQGCSPLLVFVNSKSGDNQGVRFLRRFKQLLNPAQVFDLMHGGPVLGLRLFKCFNPFRILICSGDGSVGWVLSEIDKLHMTNQCQIGVLPLGTGNDLARVLGWGSACDDDTHLPQTLERYERATTKMLDRWSIMSYVSHVPLPAQPKLEMETLHSQVAQYEDSVAAHLATLLQSDQHSEVIASAKVLCETIKALTVKVGRSWGEASHTTEGSVDTQEDSLSAKCTVLNDKLDLLLRALHEESVASISSVSTTTAEESSVMEESPDTSIDLDPIEKGSSYKDSKNISNQQKKRTKKKHFIERDALMSRANSLKKAVREIIEHTEKAVDDQNEQTPIRLPPPTILLQPSEDVGQSDKHGEDMSALQVLPTIEGSSTEASPCPSPMPGAKPVFVSSITTNFPLPPVSPLPSVPSTHPLHLPHLSLSHQPPAGPPTMLLHPPGATSDSGTVDSLGLNFQMLSPLPDQRRDSHTEFEFPVNIPVPSEFADLSRKSSMVDGSFAHEKSAISLEGIEVRIQSSTDNLMDVCEDEPYMFEEKPIEERRESLPSLLDKSFTIDEDVEHSETKSEIEDRDQVEDSGSAAGESDEHDEPQEEEKEKTEEQESDEADETVKETQTGDGELVENGEDNSTPEADSSALDDTSKEVEEEVQGATQQEEEADAVSIKEKEEEVSLIKEDASTQEEKEEEKEKEKQEEEATEVHLTKPDEEMEAVSAVDEEQEVGLRREEPMGEDAAAEPSTPQVPLAEEEVPDIPEEELEAVLGSSGGGPPMERIVEGAEAVTEDEMEEEEKDITAGGSTGGLIRKVLLANADTLCAAASPLMDLDDSSLEGFTERCIMNNYFGIGIDAKITLDFHNKREEHPEKCRSRTKNFMWYGVLASKEWLCKTYKNLDQRVQLECDGERIPLPSLQGIVVLNIPSFMGGTNFWGGTKEDDSFLAPSFDDRILEVVAVFGSAQMAASRIINLQHHRIAQCSSIKITILGEAGEDGVPIQVDGEAWTQPPGIVRIVHKNRVQMLCRNRDLEVSLKAWEEKQRSLGSHTKQLTLLADEELPVLATLATLVADVISHVKMVIAANPCLEVTFGELATSATASLEKVWRDGKIIESPNLRMLATQLVHNIRHLQTEILHALKDDPTIMNQTLSDNLQTVMSSLDGVLKSKSVHEKDSLMHFASEEEGEPKRVHSKGLFKLKLKRDGRRGGFEREVREWGTEEVAAWLDTLLLSEYQESFLSHDIRGAELLNLERRDLKELGITKIGHIKRIQQGIREIKESKSHS</sequence>
<feature type="compositionally biased region" description="Basic and acidic residues" evidence="16">
    <location>
        <begin position="587"/>
        <end position="598"/>
    </location>
</feature>
<feature type="compositionally biased region" description="Acidic residues" evidence="16">
    <location>
        <begin position="1019"/>
        <end position="1032"/>
    </location>
</feature>
<dbReference type="CDD" id="cd13274">
    <property type="entry name" value="PH_DGK_type2"/>
    <property type="match status" value="1"/>
</dbReference>
<dbReference type="InterPro" id="IPR017438">
    <property type="entry name" value="ATP-NAD_kinase_N"/>
</dbReference>
<evidence type="ECO:0000259" key="20">
    <source>
        <dbReference type="PROSITE" id="PS50146"/>
    </source>
</evidence>
<dbReference type="GO" id="GO:0005737">
    <property type="term" value="C:cytoplasm"/>
    <property type="evidence" value="ECO:0007669"/>
    <property type="project" value="UniProtKB-SubCell"/>
</dbReference>
<evidence type="ECO:0000256" key="13">
    <source>
        <dbReference type="ARBA" id="ARBA00022833"/>
    </source>
</evidence>
<dbReference type="SUPFAM" id="SSF50729">
    <property type="entry name" value="PH domain-like"/>
    <property type="match status" value="1"/>
</dbReference>
<dbReference type="Gene3D" id="3.30.60.20">
    <property type="match status" value="2"/>
</dbReference>
<dbReference type="Pfam" id="PF00130">
    <property type="entry name" value="C1_1"/>
    <property type="match status" value="2"/>
</dbReference>
<dbReference type="Pfam" id="PF00609">
    <property type="entry name" value="DAGK_acc"/>
    <property type="match status" value="1"/>
</dbReference>
<feature type="compositionally biased region" description="Basic residues" evidence="16">
    <location>
        <begin position="604"/>
        <end position="613"/>
    </location>
</feature>
<evidence type="ECO:0000256" key="8">
    <source>
        <dbReference type="ARBA" id="ARBA00022723"/>
    </source>
</evidence>
<evidence type="ECO:0000256" key="4">
    <source>
        <dbReference type="ARBA" id="ARBA00009280"/>
    </source>
</evidence>
<gene>
    <name evidence="21" type="ORF">O3P69_010841</name>
</gene>
<evidence type="ECO:0000256" key="9">
    <source>
        <dbReference type="ARBA" id="ARBA00022737"/>
    </source>
</evidence>
<keyword evidence="22" id="KW-1185">Reference proteome</keyword>
<evidence type="ECO:0000313" key="22">
    <source>
        <dbReference type="Proteomes" id="UP001487740"/>
    </source>
</evidence>
<proteinExistence type="inferred from homology"/>
<evidence type="ECO:0000259" key="18">
    <source>
        <dbReference type="PROSITE" id="PS50081"/>
    </source>
</evidence>
<dbReference type="SMART" id="SM00046">
    <property type="entry name" value="DAGKc"/>
    <property type="match status" value="1"/>
</dbReference>
<dbReference type="SUPFAM" id="SSF111331">
    <property type="entry name" value="NAD kinase/diacylglycerol kinase-like"/>
    <property type="match status" value="2"/>
</dbReference>
<feature type="compositionally biased region" description="Low complexity" evidence="16">
    <location>
        <begin position="560"/>
        <end position="572"/>
    </location>
</feature>
<evidence type="ECO:0000259" key="17">
    <source>
        <dbReference type="PROSITE" id="PS50003"/>
    </source>
</evidence>
<dbReference type="EMBL" id="JARAKH010000031">
    <property type="protein sequence ID" value="KAK8386489.1"/>
    <property type="molecule type" value="Genomic_DNA"/>
</dbReference>
<evidence type="ECO:0000256" key="7">
    <source>
        <dbReference type="ARBA" id="ARBA00022679"/>
    </source>
</evidence>
<feature type="compositionally biased region" description="Acidic residues" evidence="16">
    <location>
        <begin position="24"/>
        <end position="34"/>
    </location>
</feature>
<dbReference type="InterPro" id="IPR047480">
    <property type="entry name" value="C1_DGKeta_rpt2"/>
</dbReference>
<dbReference type="GO" id="GO:0046486">
    <property type="term" value="P:glycerolipid metabolic process"/>
    <property type="evidence" value="ECO:0007669"/>
    <property type="project" value="UniProtKB-ARBA"/>
</dbReference>
<feature type="domain" description="Phorbol-ester/DAG-type" evidence="18">
    <location>
        <begin position="163"/>
        <end position="213"/>
    </location>
</feature>
<dbReference type="SUPFAM" id="SSF57889">
    <property type="entry name" value="Cysteine-rich domain"/>
    <property type="match status" value="2"/>
</dbReference>
<dbReference type="PROSITE" id="PS50146">
    <property type="entry name" value="DAGK"/>
    <property type="match status" value="1"/>
</dbReference>
<dbReference type="InterPro" id="IPR037607">
    <property type="entry name" value="DGK"/>
</dbReference>
<dbReference type="GO" id="GO:0005886">
    <property type="term" value="C:plasma membrane"/>
    <property type="evidence" value="ECO:0007669"/>
    <property type="project" value="TreeGrafter"/>
</dbReference>
<organism evidence="21 22">
    <name type="scientific">Scylla paramamosain</name>
    <name type="common">Mud crab</name>
    <dbReference type="NCBI Taxonomy" id="85552"/>
    <lineage>
        <taxon>Eukaryota</taxon>
        <taxon>Metazoa</taxon>
        <taxon>Ecdysozoa</taxon>
        <taxon>Arthropoda</taxon>
        <taxon>Crustacea</taxon>
        <taxon>Multicrustacea</taxon>
        <taxon>Malacostraca</taxon>
        <taxon>Eumalacostraca</taxon>
        <taxon>Eucarida</taxon>
        <taxon>Decapoda</taxon>
        <taxon>Pleocyemata</taxon>
        <taxon>Brachyura</taxon>
        <taxon>Eubrachyura</taxon>
        <taxon>Portunoidea</taxon>
        <taxon>Portunidae</taxon>
        <taxon>Portuninae</taxon>
        <taxon>Scylla</taxon>
    </lineage>
</organism>
<dbReference type="Gene3D" id="1.10.150.50">
    <property type="entry name" value="Transcription Factor, Ets-1"/>
    <property type="match status" value="1"/>
</dbReference>
<feature type="compositionally biased region" description="Basic and acidic residues" evidence="16">
    <location>
        <begin position="975"/>
        <end position="1018"/>
    </location>
</feature>
<evidence type="ECO:0000256" key="14">
    <source>
        <dbReference type="ARBA" id="ARBA00022840"/>
    </source>
</evidence>
<dbReference type="PROSITE" id="PS50105">
    <property type="entry name" value="SAM_DOMAIN"/>
    <property type="match status" value="1"/>
</dbReference>
<dbReference type="InterPro" id="IPR002219">
    <property type="entry name" value="PKC_DAG/PE"/>
</dbReference>
<dbReference type="Gene3D" id="2.30.29.30">
    <property type="entry name" value="Pleckstrin-homology domain (PH domain)/Phosphotyrosine-binding domain (PTB)"/>
    <property type="match status" value="1"/>
</dbReference>
<dbReference type="SMART" id="SM00233">
    <property type="entry name" value="PH"/>
    <property type="match status" value="1"/>
</dbReference>
<feature type="compositionally biased region" description="Acidic residues" evidence="16">
    <location>
        <begin position="896"/>
        <end position="906"/>
    </location>
</feature>
<dbReference type="GO" id="GO:0007200">
    <property type="term" value="P:phospholipase C-activating G protein-coupled receptor signaling pathway"/>
    <property type="evidence" value="ECO:0007669"/>
    <property type="project" value="InterPro"/>
</dbReference>
<comment type="subcellular location">
    <subcellularLocation>
        <location evidence="3">Cytoplasm</location>
    </subcellularLocation>
</comment>
<evidence type="ECO:0000256" key="10">
    <source>
        <dbReference type="ARBA" id="ARBA00022741"/>
    </source>
</evidence>
<dbReference type="GO" id="GO:0008270">
    <property type="term" value="F:zinc ion binding"/>
    <property type="evidence" value="ECO:0007669"/>
    <property type="project" value="UniProtKB-KW"/>
</dbReference>
<feature type="domain" description="DAGKc" evidence="20">
    <location>
        <begin position="317"/>
        <end position="451"/>
    </location>
</feature>
<name>A0AAW0TFV7_SCYPA</name>
<protein>
    <recommendedName>
        <fullName evidence="15">Diacylglycerol kinase</fullName>
        <shortName evidence="15">DAG kinase</shortName>
        <ecNumber evidence="15">2.7.1.107</ecNumber>
    </recommendedName>
</protein>
<feature type="region of interest" description="Disordered" evidence="16">
    <location>
        <begin position="560"/>
        <end position="614"/>
    </location>
</feature>
<dbReference type="InterPro" id="IPR001206">
    <property type="entry name" value="Diacylglycerol_kinase_cat_dom"/>
</dbReference>
<evidence type="ECO:0000256" key="12">
    <source>
        <dbReference type="ARBA" id="ARBA00022777"/>
    </source>
</evidence>
<dbReference type="SUPFAM" id="SSF47769">
    <property type="entry name" value="SAM/Pointed domain"/>
    <property type="match status" value="1"/>
</dbReference>
<dbReference type="GO" id="GO:0005524">
    <property type="term" value="F:ATP binding"/>
    <property type="evidence" value="ECO:0007669"/>
    <property type="project" value="UniProtKB-KW"/>
</dbReference>
<dbReference type="InterPro" id="IPR013761">
    <property type="entry name" value="SAM/pointed_sf"/>
</dbReference>
<dbReference type="PROSITE" id="PS50003">
    <property type="entry name" value="PH_DOMAIN"/>
    <property type="match status" value="1"/>
</dbReference>
<keyword evidence="11" id="KW-0863">Zinc-finger</keyword>
<dbReference type="PANTHER" id="PTHR11255:SF109">
    <property type="entry name" value="DIACYLGLYCEROL KINASE ETA"/>
    <property type="match status" value="1"/>
</dbReference>
<comment type="function">
    <text evidence="2">Phosphorylates diacylglycerol (DAG) to generate phosphatidic acid (PA).</text>
</comment>
<keyword evidence="8" id="KW-0479">Metal-binding</keyword>
<dbReference type="Gene3D" id="2.60.200.40">
    <property type="match status" value="1"/>
</dbReference>
<feature type="region of interest" description="Disordered" evidence="16">
    <location>
        <begin position="848"/>
        <end position="1059"/>
    </location>
</feature>
<keyword evidence="10 15" id="KW-0547">Nucleotide-binding</keyword>
<keyword evidence="13" id="KW-0862">Zinc</keyword>
<keyword evidence="14 15" id="KW-0067">ATP-binding</keyword>
<dbReference type="FunFam" id="3.30.60.20:FF:000002">
    <property type="entry name" value="Diacylglycerol kinase"/>
    <property type="match status" value="1"/>
</dbReference>
<feature type="domain" description="PH" evidence="17">
    <location>
        <begin position="52"/>
        <end position="145"/>
    </location>
</feature>
<feature type="compositionally biased region" description="Basic and acidic residues" evidence="16">
    <location>
        <begin position="848"/>
        <end position="857"/>
    </location>
</feature>
<dbReference type="Proteomes" id="UP001487740">
    <property type="component" value="Unassembled WGS sequence"/>
</dbReference>
<keyword evidence="7 15" id="KW-0808">Transferase</keyword>
<evidence type="ECO:0000256" key="16">
    <source>
        <dbReference type="SAM" id="MobiDB-lite"/>
    </source>
</evidence>
<feature type="region of interest" description="Disordered" evidence="16">
    <location>
        <begin position="639"/>
        <end position="670"/>
    </location>
</feature>
<dbReference type="FunFam" id="3.30.60.20:FF:000029">
    <property type="entry name" value="Diacylglycerol kinase"/>
    <property type="match status" value="1"/>
</dbReference>
<evidence type="ECO:0000256" key="6">
    <source>
        <dbReference type="ARBA" id="ARBA00022553"/>
    </source>
</evidence>
<accession>A0AAW0TFV7</accession>
<comment type="similarity">
    <text evidence="4 15">Belongs to the eukaryotic diacylglycerol kinase family.</text>
</comment>
<dbReference type="PROSITE" id="PS00479">
    <property type="entry name" value="ZF_DAG_PE_1"/>
    <property type="match status" value="2"/>
</dbReference>
<feature type="region of interest" description="Disordered" evidence="16">
    <location>
        <begin position="1"/>
        <end position="40"/>
    </location>
</feature>
<comment type="catalytic activity">
    <reaction evidence="1 15">
        <text>a 1,2-diacyl-sn-glycerol + ATP = a 1,2-diacyl-sn-glycero-3-phosphate + ADP + H(+)</text>
        <dbReference type="Rhea" id="RHEA:10272"/>
        <dbReference type="ChEBI" id="CHEBI:15378"/>
        <dbReference type="ChEBI" id="CHEBI:17815"/>
        <dbReference type="ChEBI" id="CHEBI:30616"/>
        <dbReference type="ChEBI" id="CHEBI:58608"/>
        <dbReference type="ChEBI" id="CHEBI:456216"/>
        <dbReference type="EC" id="2.7.1.107"/>
    </reaction>
</comment>
<evidence type="ECO:0000259" key="19">
    <source>
        <dbReference type="PROSITE" id="PS50105"/>
    </source>
</evidence>
<keyword evidence="12 15" id="KW-0418">Kinase</keyword>